<evidence type="ECO:0000313" key="9">
    <source>
        <dbReference type="Proteomes" id="UP001236507"/>
    </source>
</evidence>
<feature type="compositionally biased region" description="Basic and acidic residues" evidence="5">
    <location>
        <begin position="1"/>
        <end position="11"/>
    </location>
</feature>
<dbReference type="PRINTS" id="PR00038">
    <property type="entry name" value="HTHLUXR"/>
</dbReference>
<organism evidence="8 9">
    <name type="scientific">Flectobacillus roseus</name>
    <dbReference type="NCBI Taxonomy" id="502259"/>
    <lineage>
        <taxon>Bacteria</taxon>
        <taxon>Pseudomonadati</taxon>
        <taxon>Bacteroidota</taxon>
        <taxon>Cytophagia</taxon>
        <taxon>Cytophagales</taxon>
        <taxon>Flectobacillaceae</taxon>
        <taxon>Flectobacillus</taxon>
    </lineage>
</organism>
<evidence type="ECO:0000256" key="5">
    <source>
        <dbReference type="SAM" id="MobiDB-lite"/>
    </source>
</evidence>
<dbReference type="InterPro" id="IPR039425">
    <property type="entry name" value="RNA_pol_sigma-70-like"/>
</dbReference>
<dbReference type="PANTHER" id="PTHR43133:SF46">
    <property type="entry name" value="RNA POLYMERASE SIGMA-70 FACTOR ECF SUBFAMILY"/>
    <property type="match status" value="1"/>
</dbReference>
<dbReference type="InterPro" id="IPR014284">
    <property type="entry name" value="RNA_pol_sigma-70_dom"/>
</dbReference>
<accession>A0ABT6YDS7</accession>
<dbReference type="NCBIfam" id="TIGR02937">
    <property type="entry name" value="sigma70-ECF"/>
    <property type="match status" value="1"/>
</dbReference>
<dbReference type="SUPFAM" id="SSF88946">
    <property type="entry name" value="Sigma2 domain of RNA polymerase sigma factors"/>
    <property type="match status" value="1"/>
</dbReference>
<dbReference type="Pfam" id="PF08281">
    <property type="entry name" value="Sigma70_r4_2"/>
    <property type="match status" value="1"/>
</dbReference>
<feature type="region of interest" description="Disordered" evidence="5">
    <location>
        <begin position="1"/>
        <end position="22"/>
    </location>
</feature>
<evidence type="ECO:0000256" key="1">
    <source>
        <dbReference type="ARBA" id="ARBA00010641"/>
    </source>
</evidence>
<dbReference type="InterPro" id="IPR014327">
    <property type="entry name" value="RNA_pol_sigma70_bacteroid"/>
</dbReference>
<dbReference type="InterPro" id="IPR013249">
    <property type="entry name" value="RNA_pol_sigma70_r4_t2"/>
</dbReference>
<dbReference type="Proteomes" id="UP001236507">
    <property type="component" value="Unassembled WGS sequence"/>
</dbReference>
<comment type="similarity">
    <text evidence="1">Belongs to the sigma-70 factor family. ECF subfamily.</text>
</comment>
<dbReference type="CDD" id="cd06171">
    <property type="entry name" value="Sigma70_r4"/>
    <property type="match status" value="1"/>
</dbReference>
<dbReference type="EMBL" id="JASHIF010000022">
    <property type="protein sequence ID" value="MDI9861742.1"/>
    <property type="molecule type" value="Genomic_DNA"/>
</dbReference>
<dbReference type="Gene3D" id="1.10.1740.10">
    <property type="match status" value="1"/>
</dbReference>
<dbReference type="NCBIfam" id="TIGR02985">
    <property type="entry name" value="Sig70_bacteroi1"/>
    <property type="match status" value="1"/>
</dbReference>
<gene>
    <name evidence="8" type="ORF">QM524_21150</name>
</gene>
<dbReference type="PANTHER" id="PTHR43133">
    <property type="entry name" value="RNA POLYMERASE ECF-TYPE SIGMA FACTO"/>
    <property type="match status" value="1"/>
</dbReference>
<proteinExistence type="inferred from homology"/>
<dbReference type="SUPFAM" id="SSF88659">
    <property type="entry name" value="Sigma3 and sigma4 domains of RNA polymerase sigma factors"/>
    <property type="match status" value="1"/>
</dbReference>
<dbReference type="InterPro" id="IPR007627">
    <property type="entry name" value="RNA_pol_sigma70_r2"/>
</dbReference>
<dbReference type="InterPro" id="IPR036388">
    <property type="entry name" value="WH-like_DNA-bd_sf"/>
</dbReference>
<keyword evidence="2" id="KW-0805">Transcription regulation</keyword>
<evidence type="ECO:0000259" key="7">
    <source>
        <dbReference type="Pfam" id="PF08281"/>
    </source>
</evidence>
<keyword evidence="9" id="KW-1185">Reference proteome</keyword>
<feature type="domain" description="RNA polymerase sigma factor 70 region 4 type 2" evidence="7">
    <location>
        <begin position="154"/>
        <end position="206"/>
    </location>
</feature>
<evidence type="ECO:0000256" key="4">
    <source>
        <dbReference type="ARBA" id="ARBA00023163"/>
    </source>
</evidence>
<keyword evidence="3" id="KW-0731">Sigma factor</keyword>
<dbReference type="Gene3D" id="1.10.10.10">
    <property type="entry name" value="Winged helix-like DNA-binding domain superfamily/Winged helix DNA-binding domain"/>
    <property type="match status" value="1"/>
</dbReference>
<reference evidence="8 9" key="1">
    <citation type="submission" date="2023-05" db="EMBL/GenBank/DDBJ databases">
        <title>Novel species of genus Flectobacillus isolated from stream in China.</title>
        <authorList>
            <person name="Lu H."/>
        </authorList>
    </citation>
    <scope>NUCLEOTIDE SEQUENCE [LARGE SCALE GENOMIC DNA]</scope>
    <source>
        <strain evidence="8 9">KCTC 42575</strain>
    </source>
</reference>
<evidence type="ECO:0000256" key="3">
    <source>
        <dbReference type="ARBA" id="ARBA00023082"/>
    </source>
</evidence>
<comment type="caution">
    <text evidence="8">The sequence shown here is derived from an EMBL/GenBank/DDBJ whole genome shotgun (WGS) entry which is preliminary data.</text>
</comment>
<dbReference type="InterPro" id="IPR000792">
    <property type="entry name" value="Tscrpt_reg_LuxR_C"/>
</dbReference>
<protein>
    <submittedName>
        <fullName evidence="8">RNA polymerase sigma-70 factor</fullName>
    </submittedName>
</protein>
<dbReference type="InterPro" id="IPR013325">
    <property type="entry name" value="RNA_pol_sigma_r2"/>
</dbReference>
<evidence type="ECO:0000313" key="8">
    <source>
        <dbReference type="EMBL" id="MDI9861742.1"/>
    </source>
</evidence>
<keyword evidence="4" id="KW-0804">Transcription</keyword>
<feature type="domain" description="RNA polymerase sigma-70 region 2" evidence="6">
    <location>
        <begin position="59"/>
        <end position="122"/>
    </location>
</feature>
<evidence type="ECO:0000256" key="2">
    <source>
        <dbReference type="ARBA" id="ARBA00023015"/>
    </source>
</evidence>
<sequence>MKDLTMIRQEPKSITTENNHPTLGFVEPQPETEGKIIDGAELAAKLAFQTHPQKGCEILFGMYYRALCSHAIRYVYIKEVAEDIVSDVFCHFWKTQSYQSVTTSYRAYLFRAVRNRALNYLANEFKQSDSLEKVYHIEGAELPEQIMQYEELHQKIELIINTLPKQCQKVFLMNRFEGKKAKEIADELDISHRTVETHIHKAIQALKFGLKDLFLWISLYFLF</sequence>
<feature type="compositionally biased region" description="Polar residues" evidence="5">
    <location>
        <begin position="12"/>
        <end position="21"/>
    </location>
</feature>
<dbReference type="RefSeq" id="WP_283346105.1">
    <property type="nucleotide sequence ID" value="NZ_JASHIF010000022.1"/>
</dbReference>
<evidence type="ECO:0000259" key="6">
    <source>
        <dbReference type="Pfam" id="PF04542"/>
    </source>
</evidence>
<dbReference type="InterPro" id="IPR013324">
    <property type="entry name" value="RNA_pol_sigma_r3/r4-like"/>
</dbReference>
<name>A0ABT6YDS7_9BACT</name>
<dbReference type="Pfam" id="PF04542">
    <property type="entry name" value="Sigma70_r2"/>
    <property type="match status" value="1"/>
</dbReference>